<reference evidence="3" key="2">
    <citation type="submission" date="2017-01" db="EMBL/GenBank/DDBJ databases">
        <title>Genome sequencing and annotation of Geobacillus sp. 1017, a Hydrocarbon-Oxidizing Thermophilic Bacterium Isolated from a Heavy Oil Reservoir (China).</title>
        <authorList>
            <person name="Kadnikov V.V."/>
            <person name="Mardanov A.V."/>
            <person name="Poltaraus A.B."/>
            <person name="Sokolova D.S."/>
            <person name="Semenova E.M."/>
            <person name="Ravin N.V."/>
            <person name="Tourova T.P."/>
            <person name="Nazina T.N."/>
        </authorList>
    </citation>
    <scope>NUCLEOTIDE SEQUENCE [LARGE SCALE GENOMIC DNA]</scope>
    <source>
        <strain evidence="3">1017</strain>
    </source>
</reference>
<keyword evidence="4" id="KW-1185">Reference proteome</keyword>
<dbReference type="Proteomes" id="UP000186030">
    <property type="component" value="Unassembled WGS sequence"/>
</dbReference>
<evidence type="ECO:0000313" key="1">
    <source>
        <dbReference type="EMBL" id="OKO91036.1"/>
    </source>
</evidence>
<gene>
    <name evidence="1" type="ORF">BRO54_2893</name>
    <name evidence="2" type="ORF">RA955_13160</name>
</gene>
<reference evidence="2 4" key="4">
    <citation type="submission" date="2023-08" db="EMBL/GenBank/DDBJ databases">
        <title>Genome sequencing of the thermostable Gram positive bacteria Geobacillus proteiniphilus strain T-6.</title>
        <authorList>
            <person name="Shulami S."/>
            <person name="Shoham Y."/>
        </authorList>
    </citation>
    <scope>NUCLEOTIDE SEQUENCE [LARGE SCALE GENOMIC DNA]</scope>
    <source>
        <strain evidence="2 4">T-6</strain>
    </source>
</reference>
<dbReference type="EMBL" id="CP133076">
    <property type="protein sequence ID" value="WMJ15701.1"/>
    <property type="molecule type" value="Genomic_DNA"/>
</dbReference>
<evidence type="ECO:0000313" key="4">
    <source>
        <dbReference type="Proteomes" id="UP001223761"/>
    </source>
</evidence>
<evidence type="ECO:0000313" key="2">
    <source>
        <dbReference type="EMBL" id="WMJ15701.1"/>
    </source>
</evidence>
<name>A0A1Q5SSY9_9BACL</name>
<sequence>MELVVTAKIRLLPTEAQHQQLVETMQAMKQALNFASKVAYEHHLLSSFKKLQGLVYRDLRELFGLKSQMTIGWEWKRWRRSS</sequence>
<organism evidence="1 3">
    <name type="scientific">Geobacillus proteiniphilus</name>
    <dbReference type="NCBI Taxonomy" id="860353"/>
    <lineage>
        <taxon>Bacteria</taxon>
        <taxon>Bacillati</taxon>
        <taxon>Bacillota</taxon>
        <taxon>Bacilli</taxon>
        <taxon>Bacillales</taxon>
        <taxon>Anoxybacillaceae</taxon>
        <taxon>Geobacillus</taxon>
    </lineage>
</organism>
<reference evidence="1 3" key="1">
    <citation type="submission" date="2016-11" db="EMBL/GenBank/DDBJ databases">
        <authorList>
            <person name="Kadnikov V."/>
            <person name="Nazina T."/>
        </authorList>
    </citation>
    <scope>NUCLEOTIDE SEQUENCE [LARGE SCALE GENOMIC DNA]</scope>
    <source>
        <strain evidence="1 3">1017</strain>
    </source>
</reference>
<reference evidence="1" key="3">
    <citation type="journal article" date="2019" name="Int. J. Syst. Evol. Microbiol.">
        <title>Geobacillus proteiniphilus sp. nov., a thermophilic bacterium isolated from a high-temperature heavy oil reservoir in China.</title>
        <authorList>
            <person name="Semenova E.M."/>
            <person name="Sokolova D.S."/>
            <person name="Grouzdev D.S."/>
            <person name="Poltaraus A.B."/>
            <person name="Vinokurova N.G."/>
            <person name="Tourova T.P."/>
            <person name="Nazina T.N."/>
        </authorList>
    </citation>
    <scope>NUCLEOTIDE SEQUENCE</scope>
    <source>
        <strain evidence="1">1017</strain>
    </source>
</reference>
<evidence type="ECO:0000313" key="3">
    <source>
        <dbReference type="Proteomes" id="UP000186030"/>
    </source>
</evidence>
<accession>A0A1Q5SSY9</accession>
<dbReference type="AlphaFoldDB" id="A0A1Q5SSY9"/>
<dbReference type="RefSeq" id="WP_050483821.1">
    <property type="nucleotide sequence ID" value="NZ_CP133076.1"/>
</dbReference>
<protein>
    <submittedName>
        <fullName evidence="1">Mobile element protein</fullName>
    </submittedName>
</protein>
<proteinExistence type="predicted"/>
<dbReference type="EMBL" id="MQMG01000042">
    <property type="protein sequence ID" value="OKO91036.1"/>
    <property type="molecule type" value="Genomic_DNA"/>
</dbReference>
<dbReference type="Proteomes" id="UP001223761">
    <property type="component" value="Chromosome"/>
</dbReference>